<dbReference type="GO" id="GO:0016989">
    <property type="term" value="F:sigma factor antagonist activity"/>
    <property type="evidence" value="ECO:0007669"/>
    <property type="project" value="InterPro"/>
</dbReference>
<accession>A0AAF0AKP7</accession>
<gene>
    <name evidence="2" type="ORF">O6P33_09890</name>
</gene>
<organism evidence="2 3">
    <name type="scientific">Denitrificimonas caeni</name>
    <dbReference type="NCBI Taxonomy" id="521720"/>
    <lineage>
        <taxon>Bacteria</taxon>
        <taxon>Pseudomonadati</taxon>
        <taxon>Pseudomonadota</taxon>
        <taxon>Gammaproteobacteria</taxon>
        <taxon>Pseudomonadales</taxon>
        <taxon>Pseudomonadaceae</taxon>
        <taxon>Denitrificimonas</taxon>
    </lineage>
</organism>
<dbReference type="Gene3D" id="1.10.10.880">
    <property type="entry name" value="Anti sigma-E protein RseA, N-terminal domain"/>
    <property type="match status" value="1"/>
</dbReference>
<feature type="domain" description="Anti sigma-E protein RseA N-terminal" evidence="1">
    <location>
        <begin position="7"/>
        <end position="79"/>
    </location>
</feature>
<sequence length="203" mass="22098">MSQQDLKQSLSALIDSEADELELRRVLNASHEPELRDTWSRYQVARAAMHNEPLSVQVDLSASIMAAIDAEPTPSRAAETAPAAVRAKRTPWLGRVAVAASVTLAVLGGVRFYNQDAMQQEAMLAQTEQRLPAMTQSQNTSPVVLASYSAQGQDTLTSDPEVGDNSWYELRVPNYLREHAQQAGVNNTESGLSYARAASLEGQ</sequence>
<keyword evidence="3" id="KW-1185">Reference proteome</keyword>
<dbReference type="PANTHER" id="PTHR38104:SF1">
    <property type="entry name" value="ANTI-SIGMA-E FACTOR RSEA"/>
    <property type="match status" value="1"/>
</dbReference>
<dbReference type="PANTHER" id="PTHR38104">
    <property type="match status" value="1"/>
</dbReference>
<dbReference type="InterPro" id="IPR052383">
    <property type="entry name" value="Anti-sigma-E_RseA-like"/>
</dbReference>
<reference evidence="2 3" key="1">
    <citation type="submission" date="2022-12" db="EMBL/GenBank/DDBJ databases">
        <title>Coexistence and Characterization of a Novel Tigecycline Resistance gene tet(X) variant and blaNDM-1 in a Pseudomonas caeni Isolate of Chicken Origin.</title>
        <authorList>
            <person name="Lu X."/>
            <person name="Zhang L."/>
            <person name="Li R."/>
            <person name="Wang Z."/>
        </authorList>
    </citation>
    <scope>NUCLEOTIDE SEQUENCE [LARGE SCALE GENOMIC DNA]</scope>
    <source>
        <strain evidence="2 3">CE14</strain>
    </source>
</reference>
<dbReference type="AlphaFoldDB" id="A0AAF0AKP7"/>
<dbReference type="CDD" id="cd16328">
    <property type="entry name" value="RseA_N"/>
    <property type="match status" value="1"/>
</dbReference>
<proteinExistence type="predicted"/>
<dbReference type="InterPro" id="IPR005572">
    <property type="entry name" value="Anti-sigma_E_RseA_N"/>
</dbReference>
<dbReference type="KEGG" id="dce:O6P33_09890"/>
<dbReference type="EMBL" id="CP114976">
    <property type="protein sequence ID" value="WBE24673.1"/>
    <property type="molecule type" value="Genomic_DNA"/>
</dbReference>
<dbReference type="Proteomes" id="UP001212189">
    <property type="component" value="Chromosome"/>
</dbReference>
<name>A0AAF0AKP7_9GAMM</name>
<evidence type="ECO:0000313" key="2">
    <source>
        <dbReference type="EMBL" id="WBE24673.1"/>
    </source>
</evidence>
<dbReference type="InterPro" id="IPR036147">
    <property type="entry name" value="Anti-sigma_E_RseA_N_sf"/>
</dbReference>
<dbReference type="Pfam" id="PF03872">
    <property type="entry name" value="RseA_N"/>
    <property type="match status" value="1"/>
</dbReference>
<protein>
    <submittedName>
        <fullName evidence="2">RseA family anti-sigma factor</fullName>
    </submittedName>
</protein>
<dbReference type="SUPFAM" id="SSF89069">
    <property type="entry name" value="N-terminal, cytoplasmic domain of anti-sigmaE factor RseA"/>
    <property type="match status" value="1"/>
</dbReference>
<dbReference type="RefSeq" id="WP_269817616.1">
    <property type="nucleotide sequence ID" value="NZ_CP114976.1"/>
</dbReference>
<evidence type="ECO:0000259" key="1">
    <source>
        <dbReference type="Pfam" id="PF03872"/>
    </source>
</evidence>
<evidence type="ECO:0000313" key="3">
    <source>
        <dbReference type="Proteomes" id="UP001212189"/>
    </source>
</evidence>